<dbReference type="InterPro" id="IPR019557">
    <property type="entry name" value="AminoTfrase-like_pln_mobile"/>
</dbReference>
<dbReference type="Proteomes" id="UP000236291">
    <property type="component" value="Unassembled WGS sequence"/>
</dbReference>
<reference evidence="2 3" key="2">
    <citation type="journal article" date="2017" name="Front. Plant Sci.">
        <title>Gene Classification and Mining of Molecular Markers Useful in Red Clover (Trifolium pratense) Breeding.</title>
        <authorList>
            <person name="Istvanek J."/>
            <person name="Dluhosova J."/>
            <person name="Dluhos P."/>
            <person name="Patkova L."/>
            <person name="Nedelnik J."/>
            <person name="Repkova J."/>
        </authorList>
    </citation>
    <scope>NUCLEOTIDE SEQUENCE [LARGE SCALE GENOMIC DNA]</scope>
    <source>
        <strain evidence="3">cv. Tatra</strain>
        <tissue evidence="2">Young leaves</tissue>
    </source>
</reference>
<dbReference type="AlphaFoldDB" id="A0A2K3JQP7"/>
<feature type="non-terminal residue" evidence="2">
    <location>
        <position position="1"/>
    </location>
</feature>
<evidence type="ECO:0000313" key="3">
    <source>
        <dbReference type="Proteomes" id="UP000236291"/>
    </source>
</evidence>
<comment type="caution">
    <text evidence="2">The sequence shown here is derived from an EMBL/GenBank/DDBJ whole genome shotgun (WGS) entry which is preliminary data.</text>
</comment>
<organism evidence="2 3">
    <name type="scientific">Trifolium pratense</name>
    <name type="common">Red clover</name>
    <dbReference type="NCBI Taxonomy" id="57577"/>
    <lineage>
        <taxon>Eukaryota</taxon>
        <taxon>Viridiplantae</taxon>
        <taxon>Streptophyta</taxon>
        <taxon>Embryophyta</taxon>
        <taxon>Tracheophyta</taxon>
        <taxon>Spermatophyta</taxon>
        <taxon>Magnoliopsida</taxon>
        <taxon>eudicotyledons</taxon>
        <taxon>Gunneridae</taxon>
        <taxon>Pentapetalae</taxon>
        <taxon>rosids</taxon>
        <taxon>fabids</taxon>
        <taxon>Fabales</taxon>
        <taxon>Fabaceae</taxon>
        <taxon>Papilionoideae</taxon>
        <taxon>50 kb inversion clade</taxon>
        <taxon>NPAAA clade</taxon>
        <taxon>Hologalegina</taxon>
        <taxon>IRL clade</taxon>
        <taxon>Trifolieae</taxon>
        <taxon>Trifolium</taxon>
    </lineage>
</organism>
<sequence>GCKMKYFPHHVVMQFGMDQDIPVKFSLYRTEPWMSYSKPVALVDINLCIQLCSRQPNVTSRYYDWWKKSKSSEEGE</sequence>
<accession>A0A2K3JQP7</accession>
<proteinExistence type="predicted"/>
<dbReference type="EMBL" id="ASHM01074363">
    <property type="protein sequence ID" value="PNX56355.1"/>
    <property type="molecule type" value="Genomic_DNA"/>
</dbReference>
<evidence type="ECO:0000313" key="2">
    <source>
        <dbReference type="EMBL" id="PNX56355.1"/>
    </source>
</evidence>
<gene>
    <name evidence="2" type="ORF">L195_g049840</name>
</gene>
<dbReference type="Pfam" id="PF10536">
    <property type="entry name" value="PMD"/>
    <property type="match status" value="1"/>
</dbReference>
<feature type="domain" description="Aminotransferase-like plant mobile" evidence="1">
    <location>
        <begin position="5"/>
        <end position="67"/>
    </location>
</feature>
<protein>
    <recommendedName>
        <fullName evidence="1">Aminotransferase-like plant mobile domain-containing protein</fullName>
    </recommendedName>
</protein>
<reference evidence="2 3" key="1">
    <citation type="journal article" date="2014" name="Am. J. Bot.">
        <title>Genome assembly and annotation for red clover (Trifolium pratense; Fabaceae).</title>
        <authorList>
            <person name="Istvanek J."/>
            <person name="Jaros M."/>
            <person name="Krenek A."/>
            <person name="Repkova J."/>
        </authorList>
    </citation>
    <scope>NUCLEOTIDE SEQUENCE [LARGE SCALE GENOMIC DNA]</scope>
    <source>
        <strain evidence="3">cv. Tatra</strain>
        <tissue evidence="2">Young leaves</tissue>
    </source>
</reference>
<evidence type="ECO:0000259" key="1">
    <source>
        <dbReference type="Pfam" id="PF10536"/>
    </source>
</evidence>
<name>A0A2K3JQP7_TRIPR</name>